<protein>
    <submittedName>
        <fullName evidence="1">Uncharacterized protein</fullName>
    </submittedName>
</protein>
<keyword evidence="2" id="KW-1185">Reference proteome</keyword>
<dbReference type="EnsemblPlants" id="AVESA.00010b.r2.4AG0641520.1">
    <property type="protein sequence ID" value="AVESA.00010b.r2.4AG0641520.1.CDS"/>
    <property type="gene ID" value="AVESA.00010b.r2.4AG0641520"/>
</dbReference>
<organism evidence="1 2">
    <name type="scientific">Avena sativa</name>
    <name type="common">Oat</name>
    <dbReference type="NCBI Taxonomy" id="4498"/>
    <lineage>
        <taxon>Eukaryota</taxon>
        <taxon>Viridiplantae</taxon>
        <taxon>Streptophyta</taxon>
        <taxon>Embryophyta</taxon>
        <taxon>Tracheophyta</taxon>
        <taxon>Spermatophyta</taxon>
        <taxon>Magnoliopsida</taxon>
        <taxon>Liliopsida</taxon>
        <taxon>Poales</taxon>
        <taxon>Poaceae</taxon>
        <taxon>BOP clade</taxon>
        <taxon>Pooideae</taxon>
        <taxon>Poodae</taxon>
        <taxon>Poeae</taxon>
        <taxon>Poeae Chloroplast Group 1 (Aveneae type)</taxon>
        <taxon>Aveninae</taxon>
        <taxon>Avena</taxon>
    </lineage>
</organism>
<name>A0ACD5WIN2_AVESA</name>
<reference evidence="1" key="2">
    <citation type="submission" date="2025-09" db="UniProtKB">
        <authorList>
            <consortium name="EnsemblPlants"/>
        </authorList>
    </citation>
    <scope>IDENTIFICATION</scope>
</reference>
<sequence>MKLMRRSKKGLIRGKKGSSAPSQATGAVDGGGASSNSRRVAPDDVLQVVTTTAGYASSRDEAFFEASPWLDSDCEDDFFSVNGDATPARTFSATASNQGTPVGPEVLPTLGAILQAEPLKPPTKLGDLLKEKQEALDDGDNLSRAGSSVGGDEAGRCCIPQFARVVGHKKRRKGNVK</sequence>
<proteinExistence type="predicted"/>
<evidence type="ECO:0000313" key="1">
    <source>
        <dbReference type="EnsemblPlants" id="AVESA.00010b.r2.4AG0641520.1.CDS"/>
    </source>
</evidence>
<accession>A0ACD5WIN2</accession>
<dbReference type="Proteomes" id="UP001732700">
    <property type="component" value="Chromosome 4A"/>
</dbReference>
<reference evidence="1" key="1">
    <citation type="submission" date="2021-05" db="EMBL/GenBank/DDBJ databases">
        <authorList>
            <person name="Scholz U."/>
            <person name="Mascher M."/>
            <person name="Fiebig A."/>
        </authorList>
    </citation>
    <scope>NUCLEOTIDE SEQUENCE [LARGE SCALE GENOMIC DNA]</scope>
</reference>
<evidence type="ECO:0000313" key="2">
    <source>
        <dbReference type="Proteomes" id="UP001732700"/>
    </source>
</evidence>